<evidence type="ECO:0000256" key="10">
    <source>
        <dbReference type="ARBA" id="ARBA00023239"/>
    </source>
</evidence>
<dbReference type="InterPro" id="IPR000453">
    <property type="entry name" value="Chorismate_synth"/>
</dbReference>
<evidence type="ECO:0000256" key="7">
    <source>
        <dbReference type="ARBA" id="ARBA00022827"/>
    </source>
</evidence>
<accession>A0ABR8SXH4</accession>
<evidence type="ECO:0000256" key="1">
    <source>
        <dbReference type="ARBA" id="ARBA00005044"/>
    </source>
</evidence>
<evidence type="ECO:0000256" key="4">
    <source>
        <dbReference type="ARBA" id="ARBA00022605"/>
    </source>
</evidence>
<dbReference type="GO" id="GO:0004107">
    <property type="term" value="F:chorismate synthase activity"/>
    <property type="evidence" value="ECO:0007669"/>
    <property type="project" value="UniProtKB-EC"/>
</dbReference>
<comment type="cofactor">
    <cofactor evidence="11">
        <name>FMNH2</name>
        <dbReference type="ChEBI" id="CHEBI:57618"/>
    </cofactor>
    <text evidence="11">Reduced FMN (FMNH(2)).</text>
</comment>
<keyword evidence="5 11" id="KW-0285">Flavoprotein</keyword>
<dbReference type="Gene3D" id="3.60.150.10">
    <property type="entry name" value="Chorismate synthase AroC"/>
    <property type="match status" value="1"/>
</dbReference>
<evidence type="ECO:0000256" key="3">
    <source>
        <dbReference type="ARBA" id="ARBA00013036"/>
    </source>
</evidence>
<feature type="binding site" evidence="11">
    <location>
        <begin position="312"/>
        <end position="316"/>
    </location>
    <ligand>
        <name>FMN</name>
        <dbReference type="ChEBI" id="CHEBI:58210"/>
    </ligand>
</feature>
<feature type="binding site" evidence="11">
    <location>
        <begin position="252"/>
        <end position="253"/>
    </location>
    <ligand>
        <name>FMN</name>
        <dbReference type="ChEBI" id="CHEBI:58210"/>
    </ligand>
</feature>
<dbReference type="Pfam" id="PF01264">
    <property type="entry name" value="Chorismate_synt"/>
    <property type="match status" value="1"/>
</dbReference>
<evidence type="ECO:0000313" key="13">
    <source>
        <dbReference type="Proteomes" id="UP000608071"/>
    </source>
</evidence>
<feature type="binding site" evidence="11">
    <location>
        <position position="41"/>
    </location>
    <ligand>
        <name>NADP(+)</name>
        <dbReference type="ChEBI" id="CHEBI:58349"/>
    </ligand>
</feature>
<comment type="pathway">
    <text evidence="1 11">Metabolic intermediate biosynthesis; chorismate biosynthesis; chorismate from D-erythrose 4-phosphate and phosphoenolpyruvate: step 7/7.</text>
</comment>
<dbReference type="PROSITE" id="PS00788">
    <property type="entry name" value="CHORISMATE_SYNTHASE_2"/>
    <property type="match status" value="1"/>
</dbReference>
<evidence type="ECO:0000256" key="11">
    <source>
        <dbReference type="HAMAP-Rule" id="MF_00300"/>
    </source>
</evidence>
<feature type="binding site" evidence="11">
    <location>
        <position position="47"/>
    </location>
    <ligand>
        <name>NADP(+)</name>
        <dbReference type="ChEBI" id="CHEBI:58349"/>
    </ligand>
</feature>
<evidence type="ECO:0000256" key="6">
    <source>
        <dbReference type="ARBA" id="ARBA00022643"/>
    </source>
</evidence>
<feature type="binding site" evidence="11">
    <location>
        <position position="297"/>
    </location>
    <ligand>
        <name>FMN</name>
        <dbReference type="ChEBI" id="CHEBI:58210"/>
    </ligand>
</feature>
<sequence>MSLRYLTAGETHGPQLTAIVEGLPSNMKVDFEELNFQLHRRQKGYGRGRRMQIEKDTAEFVGGIRHGYTTGAPVALVVENKDWTHWRNIMNIEPIEGNDEEKRRVHRPRPGHADLNGGLKYNLKDLRNVLERSSARETTVRVAVGALARQLLSEFGIEVAGRVLRIGEIEAPYEDIPLEELRARTEASSVRVTDEATEKKMEAYIDQIKQEGDSIGGIVECIVEGVPVGLGSYVQYDRKLDGRIAQGVMSINAFKGVEIGIGFEAGTIPGSQVHDEILYTEEKGYHRATNRLGGFEGGVTNGMPIIVRGVMKPIPTLYKPLQSVDIDTKEPFTAQVERSDACAVPAASVVMEHVVAFEVAKAFLEKFGGDSIEEIRANLDNYNAQLERY</sequence>
<dbReference type="InterPro" id="IPR020541">
    <property type="entry name" value="Chorismate_synthase_CS"/>
</dbReference>
<dbReference type="SUPFAM" id="SSF103263">
    <property type="entry name" value="Chorismate synthase, AroC"/>
    <property type="match status" value="1"/>
</dbReference>
<dbReference type="EC" id="4.2.3.5" evidence="3 11"/>
<evidence type="ECO:0000256" key="5">
    <source>
        <dbReference type="ARBA" id="ARBA00022630"/>
    </source>
</evidence>
<dbReference type="NCBIfam" id="NF003793">
    <property type="entry name" value="PRK05382.1"/>
    <property type="match status" value="1"/>
</dbReference>
<keyword evidence="10 11" id="KW-0456">Lyase</keyword>
<dbReference type="EMBL" id="JACSQL010000002">
    <property type="protein sequence ID" value="MBD7968044.1"/>
    <property type="molecule type" value="Genomic_DNA"/>
</dbReference>
<keyword evidence="8 11" id="KW-0521">NADP</keyword>
<reference evidence="12 13" key="1">
    <citation type="submission" date="2020-08" db="EMBL/GenBank/DDBJ databases">
        <title>A Genomic Blueprint of the Chicken Gut Microbiome.</title>
        <authorList>
            <person name="Gilroy R."/>
            <person name="Ravi A."/>
            <person name="Getino M."/>
            <person name="Pursley I."/>
            <person name="Horton D.L."/>
            <person name="Alikhan N.-F."/>
            <person name="Baker D."/>
            <person name="Gharbi K."/>
            <person name="Hall N."/>
            <person name="Watson M."/>
            <person name="Adriaenssens E.M."/>
            <person name="Foster-Nyarko E."/>
            <person name="Jarju S."/>
            <person name="Secka A."/>
            <person name="Antonio M."/>
            <person name="Oren A."/>
            <person name="Chaudhuri R."/>
            <person name="La Ragione R.M."/>
            <person name="Hildebrand F."/>
            <person name="Pallen M.J."/>
        </authorList>
    </citation>
    <scope>NUCLEOTIDE SEQUENCE [LARGE SCALE GENOMIC DNA]</scope>
    <source>
        <strain evidence="12 13">Sa2BVA9</strain>
    </source>
</reference>
<dbReference type="Proteomes" id="UP000608071">
    <property type="component" value="Unassembled WGS sequence"/>
</dbReference>
<organism evidence="12 13">
    <name type="scientific">Paenibacillus gallinarum</name>
    <dbReference type="NCBI Taxonomy" id="2762232"/>
    <lineage>
        <taxon>Bacteria</taxon>
        <taxon>Bacillati</taxon>
        <taxon>Bacillota</taxon>
        <taxon>Bacilli</taxon>
        <taxon>Bacillales</taxon>
        <taxon>Paenibacillaceae</taxon>
        <taxon>Paenibacillus</taxon>
    </lineage>
</organism>
<dbReference type="NCBIfam" id="TIGR00033">
    <property type="entry name" value="aroC"/>
    <property type="match status" value="1"/>
</dbReference>
<evidence type="ECO:0000256" key="9">
    <source>
        <dbReference type="ARBA" id="ARBA00023141"/>
    </source>
</evidence>
<evidence type="ECO:0000256" key="8">
    <source>
        <dbReference type="ARBA" id="ARBA00022857"/>
    </source>
</evidence>
<evidence type="ECO:0000256" key="2">
    <source>
        <dbReference type="ARBA" id="ARBA00008014"/>
    </source>
</evidence>
<dbReference type="CDD" id="cd07304">
    <property type="entry name" value="Chorismate_synthase"/>
    <property type="match status" value="1"/>
</dbReference>
<dbReference type="InterPro" id="IPR035904">
    <property type="entry name" value="Chorismate_synth_AroC_sf"/>
</dbReference>
<dbReference type="PIRSF" id="PIRSF001456">
    <property type="entry name" value="Chorismate_synth"/>
    <property type="match status" value="1"/>
</dbReference>
<dbReference type="HAMAP" id="MF_00300">
    <property type="entry name" value="Chorismate_synth"/>
    <property type="match status" value="1"/>
</dbReference>
<protein>
    <recommendedName>
        <fullName evidence="3 11">Chorismate synthase</fullName>
        <shortName evidence="11">CS</shortName>
        <ecNumber evidence="3 11">4.2.3.5</ecNumber>
    </recommendedName>
    <alternativeName>
        <fullName evidence="11">5-enolpyruvylshikimate-3-phosphate phospholyase</fullName>
    </alternativeName>
</protein>
<comment type="similarity">
    <text evidence="2 11">Belongs to the chorismate synthase family.</text>
</comment>
<keyword evidence="4 11" id="KW-0028">Amino-acid biosynthesis</keyword>
<comment type="function">
    <text evidence="11">Catalyzes the anti-1,4-elimination of the C-3 phosphate and the C-6 proR hydrogen from 5-enolpyruvylshikimate-3-phosphate (EPSP) to yield chorismate, which is the branch point compound that serves as the starting substrate for the three terminal pathways of aromatic amino acid biosynthesis. This reaction introduces a second double bond into the aromatic ring system.</text>
</comment>
<comment type="caution">
    <text evidence="12">The sequence shown here is derived from an EMBL/GenBank/DDBJ whole genome shotgun (WGS) entry which is preliminary data.</text>
</comment>
<dbReference type="RefSeq" id="WP_191799251.1">
    <property type="nucleotide sequence ID" value="NZ_JACSQL010000002.1"/>
</dbReference>
<feature type="binding site" evidence="11">
    <location>
        <begin position="132"/>
        <end position="134"/>
    </location>
    <ligand>
        <name>FMN</name>
        <dbReference type="ChEBI" id="CHEBI:58210"/>
    </ligand>
</feature>
<feature type="binding site" evidence="11">
    <location>
        <position position="338"/>
    </location>
    <ligand>
        <name>FMN</name>
        <dbReference type="ChEBI" id="CHEBI:58210"/>
    </ligand>
</feature>
<keyword evidence="6 11" id="KW-0288">FMN</keyword>
<evidence type="ECO:0000313" key="12">
    <source>
        <dbReference type="EMBL" id="MBD7968044.1"/>
    </source>
</evidence>
<keyword evidence="7 11" id="KW-0274">FAD</keyword>
<name>A0ABR8SXH4_9BACL</name>
<dbReference type="PANTHER" id="PTHR21085">
    <property type="entry name" value="CHORISMATE SYNTHASE"/>
    <property type="match status" value="1"/>
</dbReference>
<proteinExistence type="inferred from homology"/>
<comment type="subunit">
    <text evidence="11">Homotetramer.</text>
</comment>
<keyword evidence="13" id="KW-1185">Reference proteome</keyword>
<comment type="catalytic activity">
    <reaction evidence="11">
        <text>5-O-(1-carboxyvinyl)-3-phosphoshikimate = chorismate + phosphate</text>
        <dbReference type="Rhea" id="RHEA:21020"/>
        <dbReference type="ChEBI" id="CHEBI:29748"/>
        <dbReference type="ChEBI" id="CHEBI:43474"/>
        <dbReference type="ChEBI" id="CHEBI:57701"/>
        <dbReference type="EC" id="4.2.3.5"/>
    </reaction>
</comment>
<keyword evidence="9 11" id="KW-0057">Aromatic amino acid biosynthesis</keyword>
<gene>
    <name evidence="11 12" type="primary">aroC</name>
    <name evidence="12" type="ORF">H9647_08205</name>
</gene>
<dbReference type="PANTHER" id="PTHR21085:SF0">
    <property type="entry name" value="CHORISMATE SYNTHASE"/>
    <property type="match status" value="1"/>
</dbReference>